<dbReference type="EMBL" id="CAMXCT010006224">
    <property type="protein sequence ID" value="CAI4014222.1"/>
    <property type="molecule type" value="Genomic_DNA"/>
</dbReference>
<evidence type="ECO:0000313" key="17">
    <source>
        <dbReference type="EMBL" id="CAL1167597.1"/>
    </source>
</evidence>
<keyword evidence="7" id="KW-0851">Voltage-gated channel</keyword>
<dbReference type="Gene3D" id="1.20.120.350">
    <property type="entry name" value="Voltage-gated potassium channels. Chain C"/>
    <property type="match status" value="1"/>
</dbReference>
<evidence type="ECO:0000256" key="10">
    <source>
        <dbReference type="ARBA" id="ARBA00023136"/>
    </source>
</evidence>
<feature type="domain" description="Ion transport" evidence="15">
    <location>
        <begin position="458"/>
        <end position="729"/>
    </location>
</feature>
<comment type="subcellular location">
    <subcellularLocation>
        <location evidence="1">Membrane</location>
        <topology evidence="1">Multi-pass membrane protein</topology>
    </subcellularLocation>
</comment>
<accession>A0A9P1DRK6</accession>
<gene>
    <name evidence="16" type="ORF">C1SCF055_LOCUS39137</name>
</gene>
<dbReference type="SUPFAM" id="SSF81324">
    <property type="entry name" value="Voltage-gated potassium channels"/>
    <property type="match status" value="1"/>
</dbReference>
<evidence type="ECO:0000256" key="4">
    <source>
        <dbReference type="ARBA" id="ARBA00022673"/>
    </source>
</evidence>
<feature type="transmembrane region" description="Helical" evidence="14">
    <location>
        <begin position="449"/>
        <end position="473"/>
    </location>
</feature>
<keyword evidence="6" id="KW-0106">Calcium</keyword>
<dbReference type="PANTHER" id="PTHR45628:SF7">
    <property type="entry name" value="VOLTAGE-DEPENDENT CALCIUM CHANNEL TYPE A SUBUNIT ALPHA-1"/>
    <property type="match status" value="1"/>
</dbReference>
<evidence type="ECO:0000256" key="7">
    <source>
        <dbReference type="ARBA" id="ARBA00022882"/>
    </source>
</evidence>
<dbReference type="GO" id="GO:0098703">
    <property type="term" value="P:calcium ion import across plasma membrane"/>
    <property type="evidence" value="ECO:0007669"/>
    <property type="project" value="TreeGrafter"/>
</dbReference>
<evidence type="ECO:0000256" key="11">
    <source>
        <dbReference type="ARBA" id="ARBA00023180"/>
    </source>
</evidence>
<reference evidence="17" key="2">
    <citation type="submission" date="2024-04" db="EMBL/GenBank/DDBJ databases">
        <authorList>
            <person name="Chen Y."/>
            <person name="Shah S."/>
            <person name="Dougan E. K."/>
            <person name="Thang M."/>
            <person name="Chan C."/>
        </authorList>
    </citation>
    <scope>NUCLEOTIDE SEQUENCE [LARGE SCALE GENOMIC DNA]</scope>
</reference>
<evidence type="ECO:0000256" key="12">
    <source>
        <dbReference type="ARBA" id="ARBA00023303"/>
    </source>
</evidence>
<evidence type="ECO:0000256" key="2">
    <source>
        <dbReference type="ARBA" id="ARBA00022448"/>
    </source>
</evidence>
<dbReference type="Proteomes" id="UP001152797">
    <property type="component" value="Unassembled WGS sequence"/>
</dbReference>
<dbReference type="AlphaFoldDB" id="A0A9P1DRK6"/>
<evidence type="ECO:0000256" key="14">
    <source>
        <dbReference type="SAM" id="Phobius"/>
    </source>
</evidence>
<feature type="transmembrane region" description="Helical" evidence="14">
    <location>
        <begin position="520"/>
        <end position="538"/>
    </location>
</feature>
<evidence type="ECO:0000256" key="3">
    <source>
        <dbReference type="ARBA" id="ARBA00022568"/>
    </source>
</evidence>
<dbReference type="EMBL" id="CAMXCT030006224">
    <property type="protein sequence ID" value="CAL4801534.1"/>
    <property type="molecule type" value="Genomic_DNA"/>
</dbReference>
<evidence type="ECO:0000256" key="8">
    <source>
        <dbReference type="ARBA" id="ARBA00022989"/>
    </source>
</evidence>
<dbReference type="OrthoDB" id="424790at2759"/>
<keyword evidence="3" id="KW-0109">Calcium transport</keyword>
<evidence type="ECO:0000256" key="1">
    <source>
        <dbReference type="ARBA" id="ARBA00004141"/>
    </source>
</evidence>
<evidence type="ECO:0000313" key="16">
    <source>
        <dbReference type="EMBL" id="CAI4014222.1"/>
    </source>
</evidence>
<reference evidence="16" key="1">
    <citation type="submission" date="2022-10" db="EMBL/GenBank/DDBJ databases">
        <authorList>
            <person name="Chen Y."/>
            <person name="Dougan E. K."/>
            <person name="Chan C."/>
            <person name="Rhodes N."/>
            <person name="Thang M."/>
        </authorList>
    </citation>
    <scope>NUCLEOTIDE SEQUENCE</scope>
</reference>
<keyword evidence="18" id="KW-1185">Reference proteome</keyword>
<dbReference type="GO" id="GO:0008331">
    <property type="term" value="F:high voltage-gated calcium channel activity"/>
    <property type="evidence" value="ECO:0007669"/>
    <property type="project" value="TreeGrafter"/>
</dbReference>
<dbReference type="InterPro" id="IPR050599">
    <property type="entry name" value="VDCC_alpha-1_subunit"/>
</dbReference>
<keyword evidence="5 14" id="KW-0812">Transmembrane</keyword>
<feature type="transmembrane region" description="Helical" evidence="14">
    <location>
        <begin position="587"/>
        <end position="609"/>
    </location>
</feature>
<evidence type="ECO:0000256" key="6">
    <source>
        <dbReference type="ARBA" id="ARBA00022837"/>
    </source>
</evidence>
<evidence type="ECO:0000256" key="5">
    <source>
        <dbReference type="ARBA" id="ARBA00022692"/>
    </source>
</evidence>
<evidence type="ECO:0000313" key="18">
    <source>
        <dbReference type="Proteomes" id="UP001152797"/>
    </source>
</evidence>
<name>A0A9P1DRK6_9DINO</name>
<dbReference type="InterPro" id="IPR027359">
    <property type="entry name" value="Volt_channel_dom_sf"/>
</dbReference>
<keyword evidence="9" id="KW-0406">Ion transport</keyword>
<proteinExistence type="predicted"/>
<organism evidence="16">
    <name type="scientific">Cladocopium goreaui</name>
    <dbReference type="NCBI Taxonomy" id="2562237"/>
    <lineage>
        <taxon>Eukaryota</taxon>
        <taxon>Sar</taxon>
        <taxon>Alveolata</taxon>
        <taxon>Dinophyceae</taxon>
        <taxon>Suessiales</taxon>
        <taxon>Symbiodiniaceae</taxon>
        <taxon>Cladocopium</taxon>
    </lineage>
</organism>
<feature type="non-terminal residue" evidence="16">
    <location>
        <position position="878"/>
    </location>
</feature>
<feature type="transmembrane region" description="Helical" evidence="14">
    <location>
        <begin position="479"/>
        <end position="499"/>
    </location>
</feature>
<dbReference type="InterPro" id="IPR005821">
    <property type="entry name" value="Ion_trans_dom"/>
</dbReference>
<protein>
    <recommendedName>
        <fullName evidence="15">Ion transport domain-containing protein</fullName>
    </recommendedName>
</protein>
<dbReference type="GO" id="GO:0005891">
    <property type="term" value="C:voltage-gated calcium channel complex"/>
    <property type="evidence" value="ECO:0007669"/>
    <property type="project" value="TreeGrafter"/>
</dbReference>
<keyword evidence="13" id="KW-0175">Coiled coil</keyword>
<dbReference type="PANTHER" id="PTHR45628">
    <property type="entry name" value="VOLTAGE-DEPENDENT CALCIUM CHANNEL TYPE A SUBUNIT ALPHA-1"/>
    <property type="match status" value="1"/>
</dbReference>
<keyword evidence="12" id="KW-0407">Ion channel</keyword>
<dbReference type="Gene3D" id="1.10.287.70">
    <property type="match status" value="1"/>
</dbReference>
<comment type="caution">
    <text evidence="16">The sequence shown here is derived from an EMBL/GenBank/DDBJ whole genome shotgun (WGS) entry which is preliminary data.</text>
</comment>
<feature type="coiled-coil region" evidence="13">
    <location>
        <begin position="11"/>
        <end position="45"/>
    </location>
</feature>
<keyword evidence="11" id="KW-0325">Glycoprotein</keyword>
<keyword evidence="2" id="KW-0813">Transport</keyword>
<feature type="transmembrane region" description="Helical" evidence="14">
    <location>
        <begin position="689"/>
        <end position="711"/>
    </location>
</feature>
<sequence>MGSFAASARFKQLIEQLVAENELEIQRLKKTNEKLQHELQKSEVSGSSFSQEAPSMATSAVLTGFKHHIPLREVARSDDLDASILGPLDSTFGHSSHCLPVPVQKHQVDLVIHAIQGVVLDLVPSPPSLQSRGSDGQKCRCKLKIHLGSEIHETEWAELRKDSPLPGSPQETWGAVWEQNGGPLTHRMIAWNVPEKVVVDLFIEGLYSQCLRACLRLGAEKQHWAFDQGGLLEAQISSTILTASRSNIPSRASSQEDIDALMDSLSSLPAHGQVQVDRVRSRANSTVSPAGPPPKCYDKTADGGNLLERLHALFVFEESAAKVVMPSDLAAALKTSRKGSAQSTQMMPSLSIEELEEVMVELRRIHLKVYEKGRRQSVTHSHQPVMSWKAFQDSILLEDLPNLAHGRAALNVFIVQQALLGDAVPTTSATKALLLAYGKNRKPATKHDVLVHGITALSTVSILSSFILLGISLDNDSDWPGWLVFEAVFACIFVGEIVIKSVVYTAREYFFGPSRWWNRFDVLLTAVAVIELILNLFSVSGGQAKLVLILRGLRLARVARLAKLVNMPLLQELANIVSGFIISVRSLFWVVLTINVVVYVCALALRSLVQSFTTALFRDTCNQSGDTLDMETSDYCSQKIHLVYGEEYCGSVLRCMFSIFRCMIGDCTSAGGRSLTMIFSHGFGLRFDLLYALSMVCVLFGLFNIITAIFVEATLNGLRQNEIERKYAKAYESTYMTEQLAKLVVCVSHQTQQLRSRKTKLQSQSQPSNKRDLSLETFSFGNFDPFDMANDEEIYLSEEEFNQVIKSPEVRALLDELDVVVEPRPGVFEAFNTDESGFVSMSELVSGLMRLRGDLNKVDIVITQMALENLQKRQVHLS</sequence>
<dbReference type="Pfam" id="PF00520">
    <property type="entry name" value="Ion_trans"/>
    <property type="match status" value="1"/>
</dbReference>
<keyword evidence="4" id="KW-0107">Calcium channel</keyword>
<evidence type="ECO:0000256" key="13">
    <source>
        <dbReference type="SAM" id="Coils"/>
    </source>
</evidence>
<evidence type="ECO:0000259" key="15">
    <source>
        <dbReference type="Pfam" id="PF00520"/>
    </source>
</evidence>
<dbReference type="EMBL" id="CAMXCT020006224">
    <property type="protein sequence ID" value="CAL1167597.1"/>
    <property type="molecule type" value="Genomic_DNA"/>
</dbReference>
<keyword evidence="8 14" id="KW-1133">Transmembrane helix</keyword>
<keyword evidence="10 14" id="KW-0472">Membrane</keyword>
<evidence type="ECO:0000256" key="9">
    <source>
        <dbReference type="ARBA" id="ARBA00023065"/>
    </source>
</evidence>